<evidence type="ECO:0000313" key="9">
    <source>
        <dbReference type="EMBL" id="RWA10909.1"/>
    </source>
</evidence>
<sequence>MGNLLVLGDSEIHNIITNLSKAEIYTFRDVLARCLRDYSVGAEREYQPAPGVINRPEGQRCLFRPFTSSEGIGTKIIVQPPPTSKAGTALRGMVAMCDSDGVPSGILNAEEITTYRTSLIALIPYLWRRHTAKIVVFGAGKQALWHLRLALALRGDEIESIVVINRTASRAEELVVKLRGENDAKWKSAATMQHIDPSRPDFQEYLKSHLSAADAVFCTVASREPLFPASYIITEGRERQPYISAIGSWQPDMIELDPELLHQTVKRISPGSKAGSLLVDDRKYVLEHSGEAAQSKIGAEYLVEIGEMEKLEHDEGDNGPLHDWMKDGLLIYKSVGVGMTDLAASNAILDIARERGPSKASPIIGTSPEDNRPPTPPSYLTTPNDVLGRPDSLIVVWSRLKDENDNHFMKHSLRSEISGAHRNLAMSPVSKSDPIIIVGAGAFGLSTALHLAQAGYHDITVFDKGAGVPSDFSAANDVNKILRVEYDDDFYTNLSVEALKAWKTPLFAPHYHQTGFLHCTSGEAPKKAIDTLNSFRASAERHPDVRKCVVPLDNRDDIVRAAWQFQDGPLPGWKGYFNRYDGYAHSTNALKAVNEVCVASGVRFYLGDAGNVVEILYQASTKQSDAQSRKATGVKTRRNTTHNAALIIVAAGAAASSILPSLGTQVVAKSWSVAHIQLTDSEASALRGLPVTYARDLGFLFEPEHGTNLLKLCPMGGGFINTDPKTGVSHPPDTLGESQFMPAGDERRLRKLLAHTLPSLADRPFINKALCWFADTADSDYIVDYVPDTSNSVVLLSGDSGHGFKMFPIVGSWVKALLEAEDGEQEISRWRWKDPKMSRAGNWGEAVSWRVGSSEEFRDIRPAQSKAKL</sequence>
<dbReference type="InterPro" id="IPR006076">
    <property type="entry name" value="FAD-dep_OxRdtase"/>
</dbReference>
<accession>A0A439D931</accession>
<evidence type="ECO:0000256" key="2">
    <source>
        <dbReference type="ARBA" id="ARBA00010989"/>
    </source>
</evidence>
<dbReference type="InterPro" id="IPR006151">
    <property type="entry name" value="Shikm_DH/Glu-tRNA_Rdtase"/>
</dbReference>
<proteinExistence type="inferred from homology"/>
<evidence type="ECO:0000259" key="7">
    <source>
        <dbReference type="Pfam" id="PF01266"/>
    </source>
</evidence>
<dbReference type="Gene3D" id="3.50.50.60">
    <property type="entry name" value="FAD/NAD(P)-binding domain"/>
    <property type="match status" value="1"/>
</dbReference>
<evidence type="ECO:0000256" key="6">
    <source>
        <dbReference type="SAM" id="MobiDB-lite"/>
    </source>
</evidence>
<dbReference type="Gene3D" id="3.40.50.720">
    <property type="entry name" value="NAD(P)-binding Rossmann-like Domain"/>
    <property type="match status" value="1"/>
</dbReference>
<dbReference type="GO" id="GO:0050660">
    <property type="term" value="F:flavin adenine dinucleotide binding"/>
    <property type="evidence" value="ECO:0007669"/>
    <property type="project" value="InterPro"/>
</dbReference>
<name>A0A439D931_9PEZI</name>
<dbReference type="STRING" id="363999.A0A439D931"/>
<evidence type="ECO:0000259" key="8">
    <source>
        <dbReference type="Pfam" id="PF01488"/>
    </source>
</evidence>
<dbReference type="GO" id="GO:0008115">
    <property type="term" value="F:sarcosine oxidase activity"/>
    <property type="evidence" value="ECO:0007669"/>
    <property type="project" value="TreeGrafter"/>
</dbReference>
<dbReference type="InterPro" id="IPR045170">
    <property type="entry name" value="MTOX"/>
</dbReference>
<comment type="caution">
    <text evidence="9">The sequence shown here is derived from an EMBL/GenBank/DDBJ whole genome shotgun (WGS) entry which is preliminary data.</text>
</comment>
<keyword evidence="3" id="KW-0285">Flavoprotein</keyword>
<dbReference type="InterPro" id="IPR023401">
    <property type="entry name" value="ODC_N"/>
</dbReference>
<keyword evidence="10" id="KW-1185">Reference proteome</keyword>
<dbReference type="InterPro" id="IPR036291">
    <property type="entry name" value="NAD(P)-bd_dom_sf"/>
</dbReference>
<dbReference type="Proteomes" id="UP000286045">
    <property type="component" value="Unassembled WGS sequence"/>
</dbReference>
<feature type="domain" description="FAD dependent oxidoreductase" evidence="7">
    <location>
        <begin position="435"/>
        <end position="815"/>
    </location>
</feature>
<feature type="domain" description="Quinate/shikimate 5-dehydrogenase/glutamyl-tRNA reductase" evidence="8">
    <location>
        <begin position="130"/>
        <end position="232"/>
    </location>
</feature>
<dbReference type="InterPro" id="IPR036188">
    <property type="entry name" value="FAD/NAD-bd_sf"/>
</dbReference>
<feature type="region of interest" description="Disordered" evidence="6">
    <location>
        <begin position="357"/>
        <end position="384"/>
    </location>
</feature>
<dbReference type="Pfam" id="PF01488">
    <property type="entry name" value="Shikimate_DH"/>
    <property type="match status" value="1"/>
</dbReference>
<dbReference type="AlphaFoldDB" id="A0A439D931"/>
<keyword evidence="4" id="KW-0274">FAD</keyword>
<evidence type="ECO:0000256" key="4">
    <source>
        <dbReference type="ARBA" id="ARBA00022827"/>
    </source>
</evidence>
<evidence type="ECO:0000256" key="5">
    <source>
        <dbReference type="ARBA" id="ARBA00023002"/>
    </source>
</evidence>
<evidence type="ECO:0000313" key="10">
    <source>
        <dbReference type="Proteomes" id="UP000286045"/>
    </source>
</evidence>
<dbReference type="Gene3D" id="3.30.1780.10">
    <property type="entry name" value="ornithine cyclodeaminase, domain 1"/>
    <property type="match status" value="1"/>
</dbReference>
<dbReference type="PANTHER" id="PTHR10961">
    <property type="entry name" value="PEROXISOMAL SARCOSINE OXIDASE"/>
    <property type="match status" value="1"/>
</dbReference>
<dbReference type="PANTHER" id="PTHR10961:SF26">
    <property type="entry name" value="L-SACCHAROPINE OXIDASE"/>
    <property type="match status" value="1"/>
</dbReference>
<dbReference type="PRINTS" id="PR00420">
    <property type="entry name" value="RNGMNOXGNASE"/>
</dbReference>
<keyword evidence="5" id="KW-0560">Oxidoreductase</keyword>
<dbReference type="EMBL" id="RYZI01000096">
    <property type="protein sequence ID" value="RWA10909.1"/>
    <property type="molecule type" value="Genomic_DNA"/>
</dbReference>
<reference evidence="9 10" key="1">
    <citation type="submission" date="2018-12" db="EMBL/GenBank/DDBJ databases">
        <title>Draft genome sequence of Xylaria grammica IHI A82.</title>
        <authorList>
            <person name="Buettner E."/>
            <person name="Kellner H."/>
        </authorList>
    </citation>
    <scope>NUCLEOTIDE SEQUENCE [LARGE SCALE GENOMIC DNA]</scope>
    <source>
        <strain evidence="9 10">IHI A82</strain>
    </source>
</reference>
<evidence type="ECO:0000256" key="1">
    <source>
        <dbReference type="ARBA" id="ARBA00001974"/>
    </source>
</evidence>
<evidence type="ECO:0000256" key="3">
    <source>
        <dbReference type="ARBA" id="ARBA00022630"/>
    </source>
</evidence>
<dbReference type="Gene3D" id="3.30.9.10">
    <property type="entry name" value="D-Amino Acid Oxidase, subunit A, domain 2"/>
    <property type="match status" value="1"/>
</dbReference>
<protein>
    <submittedName>
        <fullName evidence="9">Uncharacterized protein</fullName>
    </submittedName>
</protein>
<dbReference type="SUPFAM" id="SSF51905">
    <property type="entry name" value="FAD/NAD(P)-binding domain"/>
    <property type="match status" value="1"/>
</dbReference>
<dbReference type="GO" id="GO:0051698">
    <property type="term" value="F:saccharopine oxidase activity"/>
    <property type="evidence" value="ECO:0007669"/>
    <property type="project" value="TreeGrafter"/>
</dbReference>
<organism evidence="9 10">
    <name type="scientific">Xylaria grammica</name>
    <dbReference type="NCBI Taxonomy" id="363999"/>
    <lineage>
        <taxon>Eukaryota</taxon>
        <taxon>Fungi</taxon>
        <taxon>Dikarya</taxon>
        <taxon>Ascomycota</taxon>
        <taxon>Pezizomycotina</taxon>
        <taxon>Sordariomycetes</taxon>
        <taxon>Xylariomycetidae</taxon>
        <taxon>Xylariales</taxon>
        <taxon>Xylariaceae</taxon>
        <taxon>Xylaria</taxon>
    </lineage>
</organism>
<comment type="similarity">
    <text evidence="2">Belongs to the MSOX/MTOX family.</text>
</comment>
<dbReference type="SUPFAM" id="SSF51735">
    <property type="entry name" value="NAD(P)-binding Rossmann-fold domains"/>
    <property type="match status" value="1"/>
</dbReference>
<dbReference type="Pfam" id="PF01266">
    <property type="entry name" value="DAO"/>
    <property type="match status" value="1"/>
</dbReference>
<comment type="cofactor">
    <cofactor evidence="1">
        <name>FAD</name>
        <dbReference type="ChEBI" id="CHEBI:57692"/>
    </cofactor>
</comment>
<gene>
    <name evidence="9" type="ORF">EKO27_g4187</name>
</gene>